<keyword evidence="7 8" id="KW-0998">Cell outer membrane</keyword>
<dbReference type="GO" id="GO:0044718">
    <property type="term" value="P:siderophore transmembrane transport"/>
    <property type="evidence" value="ECO:0007669"/>
    <property type="project" value="TreeGrafter"/>
</dbReference>
<dbReference type="Gene3D" id="2.60.40.1120">
    <property type="entry name" value="Carboxypeptidase-like, regulatory domain"/>
    <property type="match status" value="1"/>
</dbReference>
<dbReference type="InterPro" id="IPR023996">
    <property type="entry name" value="TonB-dep_OMP_SusC/RagA"/>
</dbReference>
<feature type="signal peptide" evidence="9">
    <location>
        <begin position="1"/>
        <end position="20"/>
    </location>
</feature>
<dbReference type="NCBIfam" id="TIGR04056">
    <property type="entry name" value="OMP_RagA_SusC"/>
    <property type="match status" value="1"/>
</dbReference>
<gene>
    <name evidence="11" type="ORF">E7101_08725</name>
</gene>
<dbReference type="InterPro" id="IPR039426">
    <property type="entry name" value="TonB-dep_rcpt-like"/>
</dbReference>
<dbReference type="EMBL" id="SUYC01000008">
    <property type="protein sequence ID" value="MBE6271020.1"/>
    <property type="molecule type" value="Genomic_DNA"/>
</dbReference>
<dbReference type="GO" id="GO:0009279">
    <property type="term" value="C:cell outer membrane"/>
    <property type="evidence" value="ECO:0007669"/>
    <property type="project" value="UniProtKB-SubCell"/>
</dbReference>
<dbReference type="GO" id="GO:0015344">
    <property type="term" value="F:siderophore uptake transmembrane transporter activity"/>
    <property type="evidence" value="ECO:0007669"/>
    <property type="project" value="TreeGrafter"/>
</dbReference>
<dbReference type="InterPro" id="IPR012910">
    <property type="entry name" value="Plug_dom"/>
</dbReference>
<dbReference type="InterPro" id="IPR037066">
    <property type="entry name" value="Plug_dom_sf"/>
</dbReference>
<dbReference type="Pfam" id="PF07715">
    <property type="entry name" value="Plug"/>
    <property type="match status" value="1"/>
</dbReference>
<name>A0A9D5P0V9_XYLRU</name>
<reference evidence="11" key="1">
    <citation type="submission" date="2019-04" db="EMBL/GenBank/DDBJ databases">
        <title>Evolution of Biomass-Degrading Anaerobic Consortia Revealed by Metagenomics.</title>
        <authorList>
            <person name="Peng X."/>
        </authorList>
    </citation>
    <scope>NUCLEOTIDE SEQUENCE</scope>
    <source>
        <strain evidence="11">SIG140</strain>
    </source>
</reference>
<evidence type="ECO:0000256" key="2">
    <source>
        <dbReference type="ARBA" id="ARBA00022448"/>
    </source>
</evidence>
<dbReference type="Gene3D" id="2.170.130.10">
    <property type="entry name" value="TonB-dependent receptor, plug domain"/>
    <property type="match status" value="1"/>
</dbReference>
<evidence type="ECO:0000313" key="11">
    <source>
        <dbReference type="EMBL" id="MBE6271020.1"/>
    </source>
</evidence>
<sequence length="1090" mass="121124">MKRLSMMLAGLFLSVGMALAQTTVTGTVVSYEDNEPIIGATIQVVGNAGIGTITDYDGIFSLEVPEGVKTLRITYVGMEPLEVAVSTKTLKIQLRNDVHTLDEVVVVAYGTQKKTSLTGSIQEVKSDAIEMRPTTSVASALEGSVTGVQVNSTVGAPGEDPQIRIRGVGTVNGSSAPLYILDGVPYNGNISDLNPQDIESMSVLKDAASAALYGNRASNGVILITTKKGKQGKMNVTFDVKQGIYMRGIPEYDRLGANQWMEAQWLNLKNNRMAAGDDAATAGAYASQNIIANRIYLNIYDKADDALFTADGKLVSDARIKGTYADDLDWYKQAIHSGYRQEYNFNANGATEKSDYLVSLGYLDEQGYLKTSGFDRLSARLSANIQPADWLKLGVNLNATHQNYKSGYGTGNTQVNPFGVIRKMSPVYPVHLHDVLTGEYLRDAEGNLQWDGGSYIDANGQVVHTRNQYPDRHIIWENQLNTDKKIRNTVNSTVYANIMLPYNFTFTLKGNLNLNNDSQNKYYSAEIGDGKSNNGRLRRTDIRQKDYTFQQQLHWRQEYGVHAIDALLGHESYNFTRNFMYAGKDNEIVPNMTNLLNFTDPAMLYDYNDNYRLESYLGRVRYGYDSRYNVEFSFRRDGSSRFSKHARWGNFWSTGASWVISNEKWMKQYDWVNYLKLRADYGEVGNDSGSGLYGYMALYQQDVHAGKGAYFIAQLPNEDLKWETGQSWGIALEGRLLNKLNINVEYFDRRNKDLIFNVYNPLSAGATDTGAAESVTTMNLGTISNHGVELSADMDVYKTKDWTVNVGASITFEKNKVVKLPEQNRDGIIDGYQKIVEGKDRYQFFTYTWEGINTKNGLSLYKFNDDDYFFTDGGTTYGNPAGTQITGSQLNAVVVIDGKAYTYLTTYGKREFHGSAMPTAYGSFNVSASYKAFSLYTLFTYQLGGKVMDSNYQELMLSQSMPTALHKDVLKGWTADQATASDAIDPNGVPMLSNAPTIASGVEADLNSTSSRWLTSASYLILKNINLGYQLPKELVRKAGVENVMVTLTCENLFTLTARKGMNPQQTFSGSQSATFVTPRIFSAGINVKF</sequence>
<dbReference type="InterPro" id="IPR036942">
    <property type="entry name" value="Beta-barrel_TonB_sf"/>
</dbReference>
<comment type="subcellular location">
    <subcellularLocation>
        <location evidence="1 8">Cell outer membrane</location>
        <topology evidence="1 8">Multi-pass membrane protein</topology>
    </subcellularLocation>
</comment>
<dbReference type="SUPFAM" id="SSF56935">
    <property type="entry name" value="Porins"/>
    <property type="match status" value="1"/>
</dbReference>
<evidence type="ECO:0000256" key="5">
    <source>
        <dbReference type="ARBA" id="ARBA00022729"/>
    </source>
</evidence>
<dbReference type="SUPFAM" id="SSF49464">
    <property type="entry name" value="Carboxypeptidase regulatory domain-like"/>
    <property type="match status" value="1"/>
</dbReference>
<dbReference type="NCBIfam" id="TIGR04057">
    <property type="entry name" value="SusC_RagA_signa"/>
    <property type="match status" value="1"/>
</dbReference>
<evidence type="ECO:0000256" key="1">
    <source>
        <dbReference type="ARBA" id="ARBA00004571"/>
    </source>
</evidence>
<evidence type="ECO:0000256" key="4">
    <source>
        <dbReference type="ARBA" id="ARBA00022692"/>
    </source>
</evidence>
<organism evidence="11 12">
    <name type="scientific">Xylanibacter ruminicola</name>
    <name type="common">Prevotella ruminicola</name>
    <dbReference type="NCBI Taxonomy" id="839"/>
    <lineage>
        <taxon>Bacteria</taxon>
        <taxon>Pseudomonadati</taxon>
        <taxon>Bacteroidota</taxon>
        <taxon>Bacteroidia</taxon>
        <taxon>Bacteroidales</taxon>
        <taxon>Prevotellaceae</taxon>
        <taxon>Xylanibacter</taxon>
    </lineage>
</organism>
<accession>A0A9D5P0V9</accession>
<keyword evidence="11" id="KW-0675">Receptor</keyword>
<keyword evidence="5 9" id="KW-0732">Signal</keyword>
<feature type="domain" description="TonB-dependent receptor plug" evidence="10">
    <location>
        <begin position="114"/>
        <end position="221"/>
    </location>
</feature>
<dbReference type="PROSITE" id="PS52016">
    <property type="entry name" value="TONB_DEPENDENT_REC_3"/>
    <property type="match status" value="1"/>
</dbReference>
<keyword evidence="3 8" id="KW-1134">Transmembrane beta strand</keyword>
<dbReference type="PANTHER" id="PTHR30069:SF29">
    <property type="entry name" value="HEMOGLOBIN AND HEMOGLOBIN-HAPTOGLOBIN-BINDING PROTEIN 1-RELATED"/>
    <property type="match status" value="1"/>
</dbReference>
<dbReference type="InterPro" id="IPR023997">
    <property type="entry name" value="TonB-dep_OMP_SusC/RagA_CS"/>
</dbReference>
<keyword evidence="2 8" id="KW-0813">Transport</keyword>
<feature type="chain" id="PRO_5039220221" evidence="9">
    <location>
        <begin position="21"/>
        <end position="1090"/>
    </location>
</feature>
<dbReference type="InterPro" id="IPR008969">
    <property type="entry name" value="CarboxyPept-like_regulatory"/>
</dbReference>
<evidence type="ECO:0000256" key="7">
    <source>
        <dbReference type="ARBA" id="ARBA00023237"/>
    </source>
</evidence>
<evidence type="ECO:0000256" key="3">
    <source>
        <dbReference type="ARBA" id="ARBA00022452"/>
    </source>
</evidence>
<dbReference type="Proteomes" id="UP000806522">
    <property type="component" value="Unassembled WGS sequence"/>
</dbReference>
<dbReference type="PANTHER" id="PTHR30069">
    <property type="entry name" value="TONB-DEPENDENT OUTER MEMBRANE RECEPTOR"/>
    <property type="match status" value="1"/>
</dbReference>
<dbReference type="FunFam" id="2.170.130.10:FF:000008">
    <property type="entry name" value="SusC/RagA family TonB-linked outer membrane protein"/>
    <property type="match status" value="1"/>
</dbReference>
<keyword evidence="6 8" id="KW-0472">Membrane</keyword>
<evidence type="ECO:0000313" key="12">
    <source>
        <dbReference type="Proteomes" id="UP000806522"/>
    </source>
</evidence>
<evidence type="ECO:0000256" key="9">
    <source>
        <dbReference type="SAM" id="SignalP"/>
    </source>
</evidence>
<evidence type="ECO:0000259" key="10">
    <source>
        <dbReference type="Pfam" id="PF07715"/>
    </source>
</evidence>
<dbReference type="AlphaFoldDB" id="A0A9D5P0V9"/>
<keyword evidence="4 8" id="KW-0812">Transmembrane</keyword>
<evidence type="ECO:0000256" key="6">
    <source>
        <dbReference type="ARBA" id="ARBA00023136"/>
    </source>
</evidence>
<evidence type="ECO:0000256" key="8">
    <source>
        <dbReference type="PROSITE-ProRule" id="PRU01360"/>
    </source>
</evidence>
<dbReference type="Pfam" id="PF13715">
    <property type="entry name" value="CarbopepD_reg_2"/>
    <property type="match status" value="1"/>
</dbReference>
<comment type="caution">
    <text evidence="11">The sequence shown here is derived from an EMBL/GenBank/DDBJ whole genome shotgun (WGS) entry which is preliminary data.</text>
</comment>
<proteinExistence type="inferred from homology"/>
<comment type="similarity">
    <text evidence="8">Belongs to the TonB-dependent receptor family.</text>
</comment>
<protein>
    <submittedName>
        <fullName evidence="11">TonB-dependent receptor</fullName>
    </submittedName>
</protein>
<dbReference type="Gene3D" id="2.40.170.20">
    <property type="entry name" value="TonB-dependent receptor, beta-barrel domain"/>
    <property type="match status" value="1"/>
</dbReference>